<evidence type="ECO:0000259" key="3">
    <source>
        <dbReference type="PROSITE" id="PS50110"/>
    </source>
</evidence>
<dbReference type="InterPro" id="IPR001789">
    <property type="entry name" value="Sig_transdc_resp-reg_receiver"/>
</dbReference>
<dbReference type="InterPro" id="IPR050595">
    <property type="entry name" value="Bact_response_regulator"/>
</dbReference>
<proteinExistence type="predicted"/>
<dbReference type="InterPro" id="IPR011006">
    <property type="entry name" value="CheY-like_superfamily"/>
</dbReference>
<keyword evidence="5" id="KW-1185">Reference proteome</keyword>
<evidence type="ECO:0000313" key="5">
    <source>
        <dbReference type="Proteomes" id="UP001333818"/>
    </source>
</evidence>
<dbReference type="Pfam" id="PF00072">
    <property type="entry name" value="Response_reg"/>
    <property type="match status" value="1"/>
</dbReference>
<feature type="domain" description="Response regulatory" evidence="3">
    <location>
        <begin position="9"/>
        <end position="126"/>
    </location>
</feature>
<protein>
    <submittedName>
        <fullName evidence="4">Response regulator</fullName>
    </submittedName>
</protein>
<dbReference type="PROSITE" id="PS50110">
    <property type="entry name" value="RESPONSE_REGULATORY"/>
    <property type="match status" value="1"/>
</dbReference>
<dbReference type="SUPFAM" id="SSF52172">
    <property type="entry name" value="CheY-like"/>
    <property type="match status" value="1"/>
</dbReference>
<reference evidence="4" key="1">
    <citation type="submission" date="2024-01" db="EMBL/GenBank/DDBJ databases">
        <title>Bank of Algae and Cyanobacteria of the Azores (BACA) strain genomes.</title>
        <authorList>
            <person name="Luz R."/>
            <person name="Cordeiro R."/>
            <person name="Fonseca A."/>
            <person name="Goncalves V."/>
        </authorList>
    </citation>
    <scope>NUCLEOTIDE SEQUENCE</scope>
    <source>
        <strain evidence="4">BACA0141</strain>
    </source>
</reference>
<dbReference type="AlphaFoldDB" id="A0AAW9Q0L3"/>
<comment type="caution">
    <text evidence="4">The sequence shown here is derived from an EMBL/GenBank/DDBJ whole genome shotgun (WGS) entry which is preliminary data.</text>
</comment>
<evidence type="ECO:0000256" key="1">
    <source>
        <dbReference type="ARBA" id="ARBA00022553"/>
    </source>
</evidence>
<gene>
    <name evidence="4" type="ORF">V2H45_06155</name>
</gene>
<keyword evidence="1 2" id="KW-0597">Phosphoprotein</keyword>
<organism evidence="4 5">
    <name type="scientific">Tumidithrix elongata BACA0141</name>
    <dbReference type="NCBI Taxonomy" id="2716417"/>
    <lineage>
        <taxon>Bacteria</taxon>
        <taxon>Bacillati</taxon>
        <taxon>Cyanobacteriota</taxon>
        <taxon>Cyanophyceae</taxon>
        <taxon>Pseudanabaenales</taxon>
        <taxon>Pseudanabaenaceae</taxon>
        <taxon>Tumidithrix</taxon>
        <taxon>Tumidithrix elongata</taxon>
    </lineage>
</organism>
<dbReference type="Proteomes" id="UP001333818">
    <property type="component" value="Unassembled WGS sequence"/>
</dbReference>
<dbReference type="EMBL" id="JAZBJZ010000016">
    <property type="protein sequence ID" value="MEE3716323.1"/>
    <property type="molecule type" value="Genomic_DNA"/>
</dbReference>
<dbReference type="PANTHER" id="PTHR44591">
    <property type="entry name" value="STRESS RESPONSE REGULATOR PROTEIN 1"/>
    <property type="match status" value="1"/>
</dbReference>
<evidence type="ECO:0000313" key="4">
    <source>
        <dbReference type="EMBL" id="MEE3716323.1"/>
    </source>
</evidence>
<sequence length="128" mass="14088">MNTTNTDKRLLFIDDEENIRQIVGACLEYFSDWKPTIAASGKDGLEAIAESKPDAILLDVMMPDMDGFTFLQELQSDPALADIPVVLLTSRTDLTEPHRISQLGVKGAIAKPFSSVKLVLQIAKILGW</sequence>
<dbReference type="Gene3D" id="3.40.50.2300">
    <property type="match status" value="1"/>
</dbReference>
<evidence type="ECO:0000256" key="2">
    <source>
        <dbReference type="PROSITE-ProRule" id="PRU00169"/>
    </source>
</evidence>
<dbReference type="PANTHER" id="PTHR44591:SF22">
    <property type="entry name" value="CHEY SUBFAMILY"/>
    <property type="match status" value="1"/>
</dbReference>
<name>A0AAW9Q0L3_9CYAN</name>
<dbReference type="CDD" id="cd17552">
    <property type="entry name" value="REC_RR468-like"/>
    <property type="match status" value="1"/>
</dbReference>
<dbReference type="GO" id="GO:0000160">
    <property type="term" value="P:phosphorelay signal transduction system"/>
    <property type="evidence" value="ECO:0007669"/>
    <property type="project" value="InterPro"/>
</dbReference>
<dbReference type="SMART" id="SM00448">
    <property type="entry name" value="REC"/>
    <property type="match status" value="1"/>
</dbReference>
<dbReference type="RefSeq" id="WP_330482750.1">
    <property type="nucleotide sequence ID" value="NZ_JAZBJZ010000016.1"/>
</dbReference>
<accession>A0AAW9Q0L3</accession>
<feature type="modified residue" description="4-aspartylphosphate" evidence="2">
    <location>
        <position position="59"/>
    </location>
</feature>